<feature type="transmembrane region" description="Helical" evidence="1">
    <location>
        <begin position="12"/>
        <end position="35"/>
    </location>
</feature>
<dbReference type="InterPro" id="IPR031304">
    <property type="entry name" value="SLT_2"/>
</dbReference>
<organism evidence="3 4">
    <name type="scientific">Antrihabitans stalactiti</name>
    <dbReference type="NCBI Taxonomy" id="2584121"/>
    <lineage>
        <taxon>Bacteria</taxon>
        <taxon>Bacillati</taxon>
        <taxon>Actinomycetota</taxon>
        <taxon>Actinomycetes</taxon>
        <taxon>Mycobacteriales</taxon>
        <taxon>Nocardiaceae</taxon>
        <taxon>Antrihabitans</taxon>
    </lineage>
</organism>
<proteinExistence type="predicted"/>
<dbReference type="AlphaFoldDB" id="A0A848KBS5"/>
<keyword evidence="4" id="KW-1185">Reference proteome</keyword>
<feature type="domain" description="Transglycosylase SLT" evidence="2">
    <location>
        <begin position="172"/>
        <end position="232"/>
    </location>
</feature>
<keyword evidence="1" id="KW-0812">Transmembrane</keyword>
<comment type="caution">
    <text evidence="3">The sequence shown here is derived from an EMBL/GenBank/DDBJ whole genome shotgun (WGS) entry which is preliminary data.</text>
</comment>
<dbReference type="GO" id="GO:0008933">
    <property type="term" value="F:peptidoglycan lytic transglycosylase activity"/>
    <property type="evidence" value="ECO:0007669"/>
    <property type="project" value="TreeGrafter"/>
</dbReference>
<evidence type="ECO:0000256" key="1">
    <source>
        <dbReference type="SAM" id="Phobius"/>
    </source>
</evidence>
<dbReference type="InterPro" id="IPR023346">
    <property type="entry name" value="Lysozyme-like_dom_sf"/>
</dbReference>
<sequence length="255" mass="26560">MEKVSGRQTLRGLGAFTVGLVVILLIGLAFVALVARDRHDLVDIPEGIPPGAGIAVPPIDLDAPGRTAGQLRSWAMDLSPDLGIPIVSLEAYGYAAAVMARSRPDCGIAWTTLAGIAAIESKHGTYHGSEVEADGKVSPPIRGVPLDGSPGVAVIADTDGGALDGDPDYDRAMGPFQFIPETWKRFGTDANGDGFADHDSIDDAALTAGKYLCVSGGDLTSPDGWQRAVKTYNQSTKYLLDVRNAAAAYSVGRAP</sequence>
<evidence type="ECO:0000313" key="3">
    <source>
        <dbReference type="EMBL" id="NMN95146.1"/>
    </source>
</evidence>
<dbReference type="Pfam" id="PF13406">
    <property type="entry name" value="SLT_2"/>
    <property type="match status" value="1"/>
</dbReference>
<name>A0A848KBS5_9NOCA</name>
<evidence type="ECO:0000259" key="2">
    <source>
        <dbReference type="Pfam" id="PF13406"/>
    </source>
</evidence>
<dbReference type="InterPro" id="IPR043426">
    <property type="entry name" value="MltB-like"/>
</dbReference>
<reference evidence="3 4" key="2">
    <citation type="submission" date="2020-06" db="EMBL/GenBank/DDBJ databases">
        <title>Antribacter stalactiti gen. nov., sp. nov., a new member of the family Nacardiaceae isolated from a cave.</title>
        <authorList>
            <person name="Kim I.S."/>
        </authorList>
    </citation>
    <scope>NUCLEOTIDE SEQUENCE [LARGE SCALE GENOMIC DNA]</scope>
    <source>
        <strain evidence="3 4">YC2-7</strain>
    </source>
</reference>
<dbReference type="Proteomes" id="UP000535543">
    <property type="component" value="Unassembled WGS sequence"/>
</dbReference>
<dbReference type="SUPFAM" id="SSF53955">
    <property type="entry name" value="Lysozyme-like"/>
    <property type="match status" value="1"/>
</dbReference>
<gene>
    <name evidence="3" type="ORF">FGL95_08895</name>
</gene>
<evidence type="ECO:0000313" key="4">
    <source>
        <dbReference type="Proteomes" id="UP000535543"/>
    </source>
</evidence>
<dbReference type="CDD" id="cd13399">
    <property type="entry name" value="Slt35-like"/>
    <property type="match status" value="1"/>
</dbReference>
<dbReference type="PANTHER" id="PTHR30163:SF8">
    <property type="entry name" value="LYTIC MUREIN TRANSGLYCOSYLASE"/>
    <property type="match status" value="1"/>
</dbReference>
<dbReference type="PANTHER" id="PTHR30163">
    <property type="entry name" value="MEMBRANE-BOUND LYTIC MUREIN TRANSGLYCOSYLASE B"/>
    <property type="match status" value="1"/>
</dbReference>
<reference evidence="3 4" key="1">
    <citation type="submission" date="2019-05" db="EMBL/GenBank/DDBJ databases">
        <authorList>
            <person name="Lee S.D."/>
        </authorList>
    </citation>
    <scope>NUCLEOTIDE SEQUENCE [LARGE SCALE GENOMIC DNA]</scope>
    <source>
        <strain evidence="3 4">YC2-7</strain>
    </source>
</reference>
<keyword evidence="1" id="KW-1133">Transmembrane helix</keyword>
<accession>A0A848KBS5</accession>
<keyword evidence="1" id="KW-0472">Membrane</keyword>
<dbReference type="GO" id="GO:0009253">
    <property type="term" value="P:peptidoglycan catabolic process"/>
    <property type="evidence" value="ECO:0007669"/>
    <property type="project" value="TreeGrafter"/>
</dbReference>
<protein>
    <submittedName>
        <fullName evidence="3">Murein transglycosylase</fullName>
    </submittedName>
</protein>
<dbReference type="EMBL" id="VCQU01000002">
    <property type="protein sequence ID" value="NMN95146.1"/>
    <property type="molecule type" value="Genomic_DNA"/>
</dbReference>